<protein>
    <submittedName>
        <fullName evidence="4">TetR/AcrR family transcriptional regulator</fullName>
    </submittedName>
</protein>
<feature type="domain" description="HTH tetR-type" evidence="3">
    <location>
        <begin position="2"/>
        <end position="62"/>
    </location>
</feature>
<name>A0ABY5VGW5_9FIRM</name>
<gene>
    <name evidence="4" type="ORF">NQ502_01845</name>
</gene>
<sequence>MNERMKATADAATTLFLRQGYSKTQISHIAKAAGVSVGTIYLDFTGKMEILNFILASVIDPDFIKQEFERPVTNDLFIGIENKIAKLFDQISEEFSCHLKENAQDYTFEALISDTFDLLSRYAVGCLFIEKNYFDFKFLSDHYREHRKKFFLSMKQYLSVFIGRGVVRPSEYPDLDITFIIETLSWWAMDMRYTTFETSDISLELAKKICLDNLVAAYAIN</sequence>
<evidence type="ECO:0000256" key="2">
    <source>
        <dbReference type="PROSITE-ProRule" id="PRU00335"/>
    </source>
</evidence>
<dbReference type="InterPro" id="IPR050624">
    <property type="entry name" value="HTH-type_Tx_Regulator"/>
</dbReference>
<dbReference type="PANTHER" id="PTHR43479">
    <property type="entry name" value="ACREF/ENVCD OPERON REPRESSOR-RELATED"/>
    <property type="match status" value="1"/>
</dbReference>
<dbReference type="InterPro" id="IPR009057">
    <property type="entry name" value="Homeodomain-like_sf"/>
</dbReference>
<evidence type="ECO:0000259" key="3">
    <source>
        <dbReference type="PROSITE" id="PS50977"/>
    </source>
</evidence>
<dbReference type="PANTHER" id="PTHR43479:SF11">
    <property type="entry name" value="ACREF_ENVCD OPERON REPRESSOR-RELATED"/>
    <property type="match status" value="1"/>
</dbReference>
<accession>A0ABY5VGW5</accession>
<keyword evidence="1 2" id="KW-0238">DNA-binding</keyword>
<evidence type="ECO:0000313" key="5">
    <source>
        <dbReference type="Proteomes" id="UP001060164"/>
    </source>
</evidence>
<dbReference type="SUPFAM" id="SSF46689">
    <property type="entry name" value="Homeodomain-like"/>
    <property type="match status" value="1"/>
</dbReference>
<dbReference type="Pfam" id="PF00440">
    <property type="entry name" value="TetR_N"/>
    <property type="match status" value="1"/>
</dbReference>
<organism evidence="4 5">
    <name type="scientific">Ruminococcus gauvreauii</name>
    <dbReference type="NCBI Taxonomy" id="438033"/>
    <lineage>
        <taxon>Bacteria</taxon>
        <taxon>Bacillati</taxon>
        <taxon>Bacillota</taxon>
        <taxon>Clostridia</taxon>
        <taxon>Eubacteriales</taxon>
        <taxon>Oscillospiraceae</taxon>
        <taxon>Ruminococcus</taxon>
    </lineage>
</organism>
<keyword evidence="5" id="KW-1185">Reference proteome</keyword>
<dbReference type="InterPro" id="IPR001647">
    <property type="entry name" value="HTH_TetR"/>
</dbReference>
<dbReference type="EMBL" id="CP102290">
    <property type="protein sequence ID" value="UWP59830.1"/>
    <property type="molecule type" value="Genomic_DNA"/>
</dbReference>
<evidence type="ECO:0000256" key="1">
    <source>
        <dbReference type="ARBA" id="ARBA00023125"/>
    </source>
</evidence>
<dbReference type="RefSeq" id="WP_242830246.1">
    <property type="nucleotide sequence ID" value="NZ_CABLBR010000007.1"/>
</dbReference>
<reference evidence="4" key="1">
    <citation type="journal article" date="2022" name="Cell">
        <title>Design, construction, and in vivo augmentation of a complex gut microbiome.</title>
        <authorList>
            <person name="Cheng A.G."/>
            <person name="Ho P.Y."/>
            <person name="Aranda-Diaz A."/>
            <person name="Jain S."/>
            <person name="Yu F.B."/>
            <person name="Meng X."/>
            <person name="Wang M."/>
            <person name="Iakiviak M."/>
            <person name="Nagashima K."/>
            <person name="Zhao A."/>
            <person name="Murugkar P."/>
            <person name="Patil A."/>
            <person name="Atabakhsh K."/>
            <person name="Weakley A."/>
            <person name="Yan J."/>
            <person name="Brumbaugh A.R."/>
            <person name="Higginbottom S."/>
            <person name="Dimas A."/>
            <person name="Shiver A.L."/>
            <person name="Deutschbauer A."/>
            <person name="Neff N."/>
            <person name="Sonnenburg J.L."/>
            <person name="Huang K.C."/>
            <person name="Fischbach M.A."/>
        </authorList>
    </citation>
    <scope>NUCLEOTIDE SEQUENCE</scope>
    <source>
        <strain evidence="4">DSM 19829</strain>
    </source>
</reference>
<proteinExistence type="predicted"/>
<evidence type="ECO:0000313" key="4">
    <source>
        <dbReference type="EMBL" id="UWP59830.1"/>
    </source>
</evidence>
<dbReference type="Gene3D" id="1.10.357.10">
    <property type="entry name" value="Tetracycline Repressor, domain 2"/>
    <property type="match status" value="1"/>
</dbReference>
<feature type="DNA-binding region" description="H-T-H motif" evidence="2">
    <location>
        <begin position="25"/>
        <end position="44"/>
    </location>
</feature>
<dbReference type="Proteomes" id="UP001060164">
    <property type="component" value="Chromosome"/>
</dbReference>
<dbReference type="PROSITE" id="PS50977">
    <property type="entry name" value="HTH_TETR_2"/>
    <property type="match status" value="1"/>
</dbReference>
<dbReference type="PRINTS" id="PR00455">
    <property type="entry name" value="HTHTETR"/>
</dbReference>